<dbReference type="PROSITE" id="PS50071">
    <property type="entry name" value="HOMEOBOX_2"/>
    <property type="match status" value="1"/>
</dbReference>
<dbReference type="Pfam" id="PF00046">
    <property type="entry name" value="Homeodomain"/>
    <property type="match status" value="1"/>
</dbReference>
<evidence type="ECO:0000256" key="1">
    <source>
        <dbReference type="ARBA" id="ARBA00004123"/>
    </source>
</evidence>
<evidence type="ECO:0000256" key="4">
    <source>
        <dbReference type="SAM" id="MobiDB-lite"/>
    </source>
</evidence>
<feature type="compositionally biased region" description="Low complexity" evidence="4">
    <location>
        <begin position="1"/>
        <end position="12"/>
    </location>
</feature>
<gene>
    <name evidence="7" type="primary">LOC106477973</name>
</gene>
<dbReference type="SUPFAM" id="SSF46689">
    <property type="entry name" value="Homeodomain-like"/>
    <property type="match status" value="1"/>
</dbReference>
<evidence type="ECO:0000256" key="3">
    <source>
        <dbReference type="RuleBase" id="RU000682"/>
    </source>
</evidence>
<keyword evidence="2 3" id="KW-0371">Homeobox</keyword>
<sequence length="114" mass="13001">MKASMSSSSKSKTVPLGDQEKEGYSITKSFKRGESSSSIPVSAIDTDQSVDRPDRKGGPIDEDLYPRKLRRSRTTFTTFQLYQLERAFEKNQYPDVFTREDLAVRLNLCEARVQ</sequence>
<dbReference type="Proteomes" id="UP000694941">
    <property type="component" value="Unplaced"/>
</dbReference>
<organism evidence="6 7">
    <name type="scientific">Limulus polyphemus</name>
    <name type="common">Atlantic horseshoe crab</name>
    <dbReference type="NCBI Taxonomy" id="6850"/>
    <lineage>
        <taxon>Eukaryota</taxon>
        <taxon>Metazoa</taxon>
        <taxon>Ecdysozoa</taxon>
        <taxon>Arthropoda</taxon>
        <taxon>Chelicerata</taxon>
        <taxon>Merostomata</taxon>
        <taxon>Xiphosura</taxon>
        <taxon>Limulidae</taxon>
        <taxon>Limulus</taxon>
    </lineage>
</organism>
<evidence type="ECO:0000259" key="5">
    <source>
        <dbReference type="PROSITE" id="PS50071"/>
    </source>
</evidence>
<dbReference type="InterPro" id="IPR001356">
    <property type="entry name" value="HD"/>
</dbReference>
<keyword evidence="2 3" id="KW-0539">Nucleus</keyword>
<protein>
    <submittedName>
        <fullName evidence="7">Retinal homeobox protein Rx3-like</fullName>
    </submittedName>
</protein>
<name>A0ABM1C4F0_LIMPO</name>
<evidence type="ECO:0000313" key="6">
    <source>
        <dbReference type="Proteomes" id="UP000694941"/>
    </source>
</evidence>
<evidence type="ECO:0000313" key="7">
    <source>
        <dbReference type="RefSeq" id="XP_013793934.1"/>
    </source>
</evidence>
<reference evidence="7" key="1">
    <citation type="submission" date="2025-08" db="UniProtKB">
        <authorList>
            <consortium name="RefSeq"/>
        </authorList>
    </citation>
    <scope>IDENTIFICATION</scope>
    <source>
        <tissue evidence="7">Muscle</tissue>
    </source>
</reference>
<dbReference type="GeneID" id="106477973"/>
<dbReference type="CDD" id="cd00086">
    <property type="entry name" value="homeodomain"/>
    <property type="match status" value="1"/>
</dbReference>
<dbReference type="RefSeq" id="XP_013793934.1">
    <property type="nucleotide sequence ID" value="XM_013938480.1"/>
</dbReference>
<dbReference type="Gene3D" id="1.10.10.60">
    <property type="entry name" value="Homeodomain-like"/>
    <property type="match status" value="1"/>
</dbReference>
<dbReference type="SMART" id="SM00389">
    <property type="entry name" value="HOX"/>
    <property type="match status" value="1"/>
</dbReference>
<accession>A0ABM1C4F0</accession>
<feature type="region of interest" description="Disordered" evidence="4">
    <location>
        <begin position="1"/>
        <end position="66"/>
    </location>
</feature>
<feature type="compositionally biased region" description="Basic and acidic residues" evidence="4">
    <location>
        <begin position="49"/>
        <end position="59"/>
    </location>
</feature>
<comment type="subcellular location">
    <subcellularLocation>
        <location evidence="1 2 3">Nucleus</location>
    </subcellularLocation>
</comment>
<proteinExistence type="predicted"/>
<keyword evidence="6" id="KW-1185">Reference proteome</keyword>
<feature type="non-terminal residue" evidence="7">
    <location>
        <position position="114"/>
    </location>
</feature>
<dbReference type="InterPro" id="IPR009057">
    <property type="entry name" value="Homeodomain-like_sf"/>
</dbReference>
<feature type="domain" description="Homeobox" evidence="5">
    <location>
        <begin position="67"/>
        <end position="114"/>
    </location>
</feature>
<dbReference type="PANTHER" id="PTHR46271">
    <property type="entry name" value="HOMEOBOX PROTEIN, PUTATIVE-RELATED"/>
    <property type="match status" value="1"/>
</dbReference>
<evidence type="ECO:0000256" key="2">
    <source>
        <dbReference type="PROSITE-ProRule" id="PRU00108"/>
    </source>
</evidence>
<dbReference type="PANTHER" id="PTHR46271:SF4">
    <property type="entry name" value="HOMEOBOX PROTEIN, PUTATIVE-RELATED"/>
    <property type="match status" value="1"/>
</dbReference>
<dbReference type="InterPro" id="IPR043562">
    <property type="entry name" value="RAX/RAX2"/>
</dbReference>
<keyword evidence="2 3" id="KW-0238">DNA-binding</keyword>